<evidence type="ECO:0000313" key="2">
    <source>
        <dbReference type="EMBL" id="MBO0347612.1"/>
    </source>
</evidence>
<dbReference type="InterPro" id="IPR010297">
    <property type="entry name" value="DUF900_hydrolase"/>
</dbReference>
<dbReference type="GO" id="GO:0016787">
    <property type="term" value="F:hydrolase activity"/>
    <property type="evidence" value="ECO:0007669"/>
    <property type="project" value="UniProtKB-KW"/>
</dbReference>
<sequence length="679" mass="77524">MILSRQYKDLPLTWDTKSPETLQNDCQWLESIVKNSAPFSDGWVKARIVQLAYNCPNSLDFPLPKTRGKAATRTTMTTAQLLAYGGKLSEKEIVEALHWECFQYCQSHPVADFHCFRETVDENYVMATLNSWCDRHFSEKSARNFEIYQDLVYSNVFLVISTAPISLYVDRELPPPKRFRALFNVDEFAEIVGEGFCDRITLRTHGYGTSAATFYDLFMKEANALNRKESSRDSGLKDNHFYIGYHWPSEQPFTSPGLWSDFSKNWGVLFKFSFVLSGFAGIIGTGLYGMVKLLGIPLFKGLEILPLIGPIWKWIQLSAVGLQWYWVVPPLFILWVILMQCLRVLVYQRDRYRAIHYGAPDLAEFFWRLDRALNRKAEKTKETPKTEAFTPVIGSIEAKNQGSVSLPNHAVSGSNSEIAVNLVGHSMGGLLLVNTLRILSDRFGKDDGDIDDPDGLESSKIGDRLRLDKLILASPDIPLEFLREGRNNYVRSAIRRCRQIYLMSSDRDIILRYMPTLGNWFSEPSIEMSAYRLGNVYLKPLDDRYPNANYRPYIRNVLVSQAAASPTSAYDLFERFNYIDCSETIGVNGIFWSLKPYRGLAIDLINTLMFILSLSYSRLFGELDLHGGYFLTHTATFKILKRLISLNGESEAEIEAGIEELIQGTRIRFLPCQPFLTKD</sequence>
<proteinExistence type="predicted"/>
<name>A0ABS3FL44_9CYAN</name>
<keyword evidence="1" id="KW-1133">Transmembrane helix</keyword>
<accession>A0ABS3FL44</accession>
<dbReference type="EMBL" id="JAFLQW010000014">
    <property type="protein sequence ID" value="MBO0347612.1"/>
    <property type="molecule type" value="Genomic_DNA"/>
</dbReference>
<evidence type="ECO:0000313" key="3">
    <source>
        <dbReference type="Proteomes" id="UP000664844"/>
    </source>
</evidence>
<dbReference type="SUPFAM" id="SSF53474">
    <property type="entry name" value="alpha/beta-Hydrolases"/>
    <property type="match status" value="1"/>
</dbReference>
<dbReference type="Proteomes" id="UP000664844">
    <property type="component" value="Unassembled WGS sequence"/>
</dbReference>
<gene>
    <name evidence="2" type="ORF">J0895_00505</name>
</gene>
<dbReference type="Pfam" id="PF05990">
    <property type="entry name" value="DUF900"/>
    <property type="match status" value="1"/>
</dbReference>
<dbReference type="InterPro" id="IPR029058">
    <property type="entry name" value="AB_hydrolase_fold"/>
</dbReference>
<evidence type="ECO:0000256" key="1">
    <source>
        <dbReference type="SAM" id="Phobius"/>
    </source>
</evidence>
<protein>
    <submittedName>
        <fullName evidence="2">Alpha/beta hydrolase</fullName>
    </submittedName>
</protein>
<keyword evidence="1" id="KW-0472">Membrane</keyword>
<reference evidence="2 3" key="1">
    <citation type="submission" date="2021-03" db="EMBL/GenBank/DDBJ databases">
        <title>Metabolic Capacity of the Antarctic Cyanobacterium Phormidium pseudopriestleyi that Sustains Oxygenic Photosynthesis in the Presence of Hydrogen Sulfide.</title>
        <authorList>
            <person name="Lumian J.E."/>
            <person name="Jungblut A.D."/>
            <person name="Dillon M.L."/>
            <person name="Hawes I."/>
            <person name="Doran P.T."/>
            <person name="Mackey T.J."/>
            <person name="Dick G.J."/>
            <person name="Grettenberger C.L."/>
            <person name="Sumner D.Y."/>
        </authorList>
    </citation>
    <scope>NUCLEOTIDE SEQUENCE [LARGE SCALE GENOMIC DNA]</scope>
    <source>
        <strain evidence="2 3">FRX01</strain>
    </source>
</reference>
<keyword evidence="3" id="KW-1185">Reference proteome</keyword>
<keyword evidence="2" id="KW-0378">Hydrolase</keyword>
<keyword evidence="1" id="KW-0812">Transmembrane</keyword>
<comment type="caution">
    <text evidence="2">The sequence shown here is derived from an EMBL/GenBank/DDBJ whole genome shotgun (WGS) entry which is preliminary data.</text>
</comment>
<feature type="transmembrane region" description="Helical" evidence="1">
    <location>
        <begin position="324"/>
        <end position="346"/>
    </location>
</feature>
<dbReference type="RefSeq" id="WP_207086192.1">
    <property type="nucleotide sequence ID" value="NZ_JAFLQW010000014.1"/>
</dbReference>
<organism evidence="2 3">
    <name type="scientific">Phormidium pseudopriestleyi FRX01</name>
    <dbReference type="NCBI Taxonomy" id="1759528"/>
    <lineage>
        <taxon>Bacteria</taxon>
        <taxon>Bacillati</taxon>
        <taxon>Cyanobacteriota</taxon>
        <taxon>Cyanophyceae</taxon>
        <taxon>Oscillatoriophycideae</taxon>
        <taxon>Oscillatoriales</taxon>
        <taxon>Oscillatoriaceae</taxon>
        <taxon>Phormidium</taxon>
    </lineage>
</organism>
<feature type="transmembrane region" description="Helical" evidence="1">
    <location>
        <begin position="268"/>
        <end position="291"/>
    </location>
</feature>